<dbReference type="KEGG" id="lmb:C9I47_2681"/>
<evidence type="ECO:0000313" key="3">
    <source>
        <dbReference type="EMBL" id="AWV08357.1"/>
    </source>
</evidence>
<evidence type="ECO:0000313" key="4">
    <source>
        <dbReference type="Proteomes" id="UP000249447"/>
    </source>
</evidence>
<dbReference type="PANTHER" id="PTHR30469:SF15">
    <property type="entry name" value="HLYD FAMILY OF SECRETION PROTEINS"/>
    <property type="match status" value="1"/>
</dbReference>
<dbReference type="AlphaFoldDB" id="A0A2U9TB03"/>
<dbReference type="PANTHER" id="PTHR30469">
    <property type="entry name" value="MULTIDRUG RESISTANCE PROTEIN MDTA"/>
    <property type="match status" value="1"/>
</dbReference>
<dbReference type="Gene3D" id="2.40.420.20">
    <property type="match status" value="1"/>
</dbReference>
<name>A0A2U9TB03_9GAMM</name>
<protein>
    <submittedName>
        <fullName evidence="3">Membrane protein</fullName>
    </submittedName>
</protein>
<sequence>MRPVSIVAPLLLSTALVLSACTGDAQGPVVERVQAGPLRLQVEVEGELKAREATPLLVPGAQWSQRQLAWMVADGSHVDKGELVARFTAPSAELDLEQARVDLQRNALARMAKQAELEAAQGRVGVDLSQVRTDLGIAERYASADLSTLSRNELLDAVQDTEFLGVKQGVLEWKQGQSEQRGSAELAVLDAQRATHALNEKNRQGDLDALELRAPHAGVFMLTANWTGEKPAIGSAMWAGNEFGSLPDTAALEVELSLPQLLAQGLAAGQAVVVHPLGRPDQEVVTALSWVASSAKTVSRNNPVKYVSMKAPLDAASVRRFGWVPGQRMQARVVMLEAEEAISVPNVALSSQDGRSRVAVMDGGGIVQRTVTLGVRGPARSQVIEGLEDGDRVVLADTAVGGEPAIAEDAPASTPPDPAGDDAGEAS</sequence>
<accession>A0A2U9TB03</accession>
<proteinExistence type="predicted"/>
<dbReference type="Proteomes" id="UP000249447">
    <property type="component" value="Chromosome"/>
</dbReference>
<evidence type="ECO:0000256" key="2">
    <source>
        <dbReference type="SAM" id="SignalP"/>
    </source>
</evidence>
<gene>
    <name evidence="3" type="ORF">C9I47_2681</name>
</gene>
<feature type="chain" id="PRO_5016015775" evidence="2">
    <location>
        <begin position="21"/>
        <end position="427"/>
    </location>
</feature>
<feature type="region of interest" description="Disordered" evidence="1">
    <location>
        <begin position="400"/>
        <end position="427"/>
    </location>
</feature>
<dbReference type="RefSeq" id="WP_190238522.1">
    <property type="nucleotide sequence ID" value="NZ_CP029843.1"/>
</dbReference>
<keyword evidence="4" id="KW-1185">Reference proteome</keyword>
<dbReference type="EMBL" id="CP029843">
    <property type="protein sequence ID" value="AWV08357.1"/>
    <property type="molecule type" value="Genomic_DNA"/>
</dbReference>
<dbReference type="GO" id="GO:0015562">
    <property type="term" value="F:efflux transmembrane transporter activity"/>
    <property type="evidence" value="ECO:0007669"/>
    <property type="project" value="TreeGrafter"/>
</dbReference>
<dbReference type="GO" id="GO:1990281">
    <property type="term" value="C:efflux pump complex"/>
    <property type="evidence" value="ECO:0007669"/>
    <property type="project" value="TreeGrafter"/>
</dbReference>
<evidence type="ECO:0000256" key="1">
    <source>
        <dbReference type="SAM" id="MobiDB-lite"/>
    </source>
</evidence>
<organism evidence="3 4">
    <name type="scientific">Marilutibacter maris</name>
    <dbReference type="NCBI Taxonomy" id="1605891"/>
    <lineage>
        <taxon>Bacteria</taxon>
        <taxon>Pseudomonadati</taxon>
        <taxon>Pseudomonadota</taxon>
        <taxon>Gammaproteobacteria</taxon>
        <taxon>Lysobacterales</taxon>
        <taxon>Lysobacteraceae</taxon>
        <taxon>Marilutibacter</taxon>
    </lineage>
</organism>
<keyword evidence="2" id="KW-0732">Signal</keyword>
<reference evidence="3 4" key="1">
    <citation type="submission" date="2018-05" db="EMBL/GenBank/DDBJ databases">
        <title>The complete genome of Lysobacter maris HZ9B, a marine bacterium antagonistic against terrestrial plant pathogens.</title>
        <authorList>
            <person name="Zhang X.-Q."/>
        </authorList>
    </citation>
    <scope>NUCLEOTIDE SEQUENCE [LARGE SCALE GENOMIC DNA]</scope>
    <source>
        <strain evidence="3 4">HZ9B</strain>
    </source>
</reference>
<dbReference type="PROSITE" id="PS51257">
    <property type="entry name" value="PROKAR_LIPOPROTEIN"/>
    <property type="match status" value="1"/>
</dbReference>
<feature type="signal peptide" evidence="2">
    <location>
        <begin position="1"/>
        <end position="20"/>
    </location>
</feature>